<gene>
    <name evidence="1" type="ORF">MOC_3021</name>
</gene>
<dbReference type="EMBL" id="CP003811">
    <property type="protein sequence ID" value="AIQ90776.1"/>
    <property type="molecule type" value="Genomic_DNA"/>
</dbReference>
<dbReference type="RefSeq" id="WP_012319609.1">
    <property type="nucleotide sequence ID" value="NZ_CP003811.1"/>
</dbReference>
<dbReference type="GeneID" id="6138698"/>
<protein>
    <submittedName>
        <fullName evidence="1">Protein of unassigned function</fullName>
    </submittedName>
</protein>
<dbReference type="KEGG" id="mor:MOC_3021"/>
<sequence>MQHIETAADRREALASLALHVLKLACAGQVNPLDAAAVSDAIREIRAALPEPEEASDAA</sequence>
<evidence type="ECO:0000313" key="2">
    <source>
        <dbReference type="Proteomes" id="UP000029492"/>
    </source>
</evidence>
<dbReference type="HOGENOM" id="CLU_2955284_0_0_5"/>
<name>A0A089NS59_9HYPH</name>
<accession>A0A089NS59</accession>
<dbReference type="STRING" id="693986.MOC_3021"/>
<dbReference type="Proteomes" id="UP000029492">
    <property type="component" value="Chromosome"/>
</dbReference>
<dbReference type="AlphaFoldDB" id="A0A089NS59"/>
<dbReference type="eggNOG" id="ENOG50311QY">
    <property type="taxonomic scope" value="Bacteria"/>
</dbReference>
<proteinExistence type="predicted"/>
<keyword evidence="2" id="KW-1185">Reference proteome</keyword>
<evidence type="ECO:0000313" key="1">
    <source>
        <dbReference type="EMBL" id="AIQ90776.1"/>
    </source>
</evidence>
<organism evidence="1 2">
    <name type="scientific">Methylobacterium oryzae CBMB20</name>
    <dbReference type="NCBI Taxonomy" id="693986"/>
    <lineage>
        <taxon>Bacteria</taxon>
        <taxon>Pseudomonadati</taxon>
        <taxon>Pseudomonadota</taxon>
        <taxon>Alphaproteobacteria</taxon>
        <taxon>Hyphomicrobiales</taxon>
        <taxon>Methylobacteriaceae</taxon>
        <taxon>Methylobacterium</taxon>
    </lineage>
</organism>
<reference evidence="1 2" key="1">
    <citation type="journal article" date="2014" name="PLoS ONE">
        <title>Genome Information of Methylobacterium oryzae, a Plant-Probiotic Methylotroph in the Phyllosphere.</title>
        <authorList>
            <person name="Kwak M.J."/>
            <person name="Jeong H."/>
            <person name="Madhaiyan M."/>
            <person name="Lee Y."/>
            <person name="Sa T.M."/>
            <person name="Oh T.K."/>
            <person name="Kim J.F."/>
        </authorList>
    </citation>
    <scope>NUCLEOTIDE SEQUENCE [LARGE SCALE GENOMIC DNA]</scope>
    <source>
        <strain evidence="1 2">CBMB20</strain>
    </source>
</reference>